<dbReference type="PANTHER" id="PTHR10696">
    <property type="entry name" value="GAMMA-BUTYROBETAINE HYDROXYLASE-RELATED"/>
    <property type="match status" value="1"/>
</dbReference>
<dbReference type="InterPro" id="IPR042098">
    <property type="entry name" value="TauD-like_sf"/>
</dbReference>
<evidence type="ECO:0000256" key="2">
    <source>
        <dbReference type="ARBA" id="ARBA00023002"/>
    </source>
</evidence>
<reference evidence="4 5" key="1">
    <citation type="submission" date="2019-06" db="EMBL/GenBank/DDBJ databases">
        <title>Micromonospora ordensis sp. nov., isolated from deep marine sediment.</title>
        <authorList>
            <person name="Veyisoglu A."/>
            <person name="Carro L."/>
            <person name="Klenk H.-P."/>
            <person name="Sahin N."/>
        </authorList>
    </citation>
    <scope>NUCLEOTIDE SEQUENCE [LARGE SCALE GENOMIC DNA]</scope>
    <source>
        <strain evidence="4 5">S2509</strain>
    </source>
</reference>
<sequence>MKRNSRSSMSSLPSSNDRLGRTMSRGPSFRRPSISMILRTDGAQAGRMRLVEAGRETEVSPDLVPGALAHDGVVLIRQGSIAEVRALLDRWTVPVDHPHQVAGGLTVIAPRLRTDEDDNEAGFTDLALSPHTDRSLHVQPPSVLATLMLTPARAGGSATLVDGARVLTLVRQCAGDTEIAGLRLRTATGRPGPAVVETGAGHARIRYRDDRIARPYSTDGRTDLVVTLRRLIGETAQTLHLGAGDGYLVHNHRFLHGRTAFTGDRSLARFLARVNSDHPYAWLNRGFSIASS</sequence>
<keyword evidence="5" id="KW-1185">Reference proteome</keyword>
<dbReference type="Gene3D" id="3.60.130.10">
    <property type="entry name" value="Clavaminate synthase-like"/>
    <property type="match status" value="1"/>
</dbReference>
<evidence type="ECO:0000256" key="3">
    <source>
        <dbReference type="SAM" id="MobiDB-lite"/>
    </source>
</evidence>
<accession>A0A5C4QB19</accession>
<dbReference type="EMBL" id="VDFY01000266">
    <property type="protein sequence ID" value="TNH22363.1"/>
    <property type="molecule type" value="Genomic_DNA"/>
</dbReference>
<dbReference type="InterPro" id="IPR050411">
    <property type="entry name" value="AlphaKG_dependent_hydroxylases"/>
</dbReference>
<comment type="cofactor">
    <cofactor evidence="1">
        <name>Fe(2+)</name>
        <dbReference type="ChEBI" id="CHEBI:29033"/>
    </cofactor>
</comment>
<gene>
    <name evidence="4" type="ORF">FHG89_29370</name>
</gene>
<dbReference type="RefSeq" id="WP_139587652.1">
    <property type="nucleotide sequence ID" value="NZ_VDFY01000266.1"/>
</dbReference>
<name>A0A5C4QB19_9ACTN</name>
<dbReference type="SUPFAM" id="SSF51197">
    <property type="entry name" value="Clavaminate synthase-like"/>
    <property type="match status" value="1"/>
</dbReference>
<organism evidence="4 5">
    <name type="scientific">Micromonospora orduensis</name>
    <dbReference type="NCBI Taxonomy" id="1420891"/>
    <lineage>
        <taxon>Bacteria</taxon>
        <taxon>Bacillati</taxon>
        <taxon>Actinomycetota</taxon>
        <taxon>Actinomycetes</taxon>
        <taxon>Micromonosporales</taxon>
        <taxon>Micromonosporaceae</taxon>
        <taxon>Micromonospora</taxon>
    </lineage>
</organism>
<dbReference type="Proteomes" id="UP000306145">
    <property type="component" value="Unassembled WGS sequence"/>
</dbReference>
<evidence type="ECO:0000313" key="5">
    <source>
        <dbReference type="Proteomes" id="UP000306145"/>
    </source>
</evidence>
<dbReference type="AlphaFoldDB" id="A0A5C4QB19"/>
<proteinExistence type="predicted"/>
<evidence type="ECO:0000313" key="4">
    <source>
        <dbReference type="EMBL" id="TNH22363.1"/>
    </source>
</evidence>
<feature type="region of interest" description="Disordered" evidence="3">
    <location>
        <begin position="1"/>
        <end position="34"/>
    </location>
</feature>
<comment type="caution">
    <text evidence="4">The sequence shown here is derived from an EMBL/GenBank/DDBJ whole genome shotgun (WGS) entry which is preliminary data.</text>
</comment>
<feature type="compositionally biased region" description="Low complexity" evidence="3">
    <location>
        <begin position="1"/>
        <end position="15"/>
    </location>
</feature>
<keyword evidence="2" id="KW-0560">Oxidoreductase</keyword>
<dbReference type="PANTHER" id="PTHR10696:SF56">
    <property type="entry name" value="TAUD_TFDA-LIKE DOMAIN-CONTAINING PROTEIN"/>
    <property type="match status" value="1"/>
</dbReference>
<protein>
    <submittedName>
        <fullName evidence="4">Uncharacterized protein</fullName>
    </submittedName>
</protein>
<evidence type="ECO:0000256" key="1">
    <source>
        <dbReference type="ARBA" id="ARBA00001954"/>
    </source>
</evidence>
<dbReference type="OrthoDB" id="3540068at2"/>
<dbReference type="GO" id="GO:0016491">
    <property type="term" value="F:oxidoreductase activity"/>
    <property type="evidence" value="ECO:0007669"/>
    <property type="project" value="UniProtKB-KW"/>
</dbReference>